<gene>
    <name evidence="11" type="ORF">F4556_000698</name>
</gene>
<feature type="transmembrane region" description="Helical" evidence="9">
    <location>
        <begin position="20"/>
        <end position="44"/>
    </location>
</feature>
<dbReference type="InterPro" id="IPR036890">
    <property type="entry name" value="HATPase_C_sf"/>
</dbReference>
<evidence type="ECO:0000256" key="6">
    <source>
        <dbReference type="ARBA" id="ARBA00022777"/>
    </source>
</evidence>
<keyword evidence="9" id="KW-0812">Transmembrane</keyword>
<dbReference type="GO" id="GO:0005524">
    <property type="term" value="F:ATP binding"/>
    <property type="evidence" value="ECO:0007669"/>
    <property type="project" value="UniProtKB-KW"/>
</dbReference>
<dbReference type="SMART" id="SM00387">
    <property type="entry name" value="HATPase_c"/>
    <property type="match status" value="1"/>
</dbReference>
<keyword evidence="9" id="KW-0472">Membrane</keyword>
<dbReference type="EC" id="2.7.13.3" evidence="2"/>
<dbReference type="InterPro" id="IPR003594">
    <property type="entry name" value="HATPase_dom"/>
</dbReference>
<dbReference type="GO" id="GO:0016020">
    <property type="term" value="C:membrane"/>
    <property type="evidence" value="ECO:0007669"/>
    <property type="project" value="InterPro"/>
</dbReference>
<dbReference type="InterPro" id="IPR025828">
    <property type="entry name" value="Put_sensor_dom"/>
</dbReference>
<dbReference type="EMBL" id="JACHJR010000001">
    <property type="protein sequence ID" value="MBB4945163.1"/>
    <property type="molecule type" value="Genomic_DNA"/>
</dbReference>
<keyword evidence="7" id="KW-0067">ATP-binding</keyword>
<feature type="transmembrane region" description="Helical" evidence="9">
    <location>
        <begin position="106"/>
        <end position="133"/>
    </location>
</feature>
<keyword evidence="8" id="KW-0902">Two-component regulatory system</keyword>
<evidence type="ECO:0000256" key="4">
    <source>
        <dbReference type="ARBA" id="ARBA00022679"/>
    </source>
</evidence>
<evidence type="ECO:0000256" key="7">
    <source>
        <dbReference type="ARBA" id="ARBA00022840"/>
    </source>
</evidence>
<dbReference type="CDD" id="cd16917">
    <property type="entry name" value="HATPase_UhpB-NarQ-NarX-like"/>
    <property type="match status" value="1"/>
</dbReference>
<dbReference type="Proteomes" id="UP000573327">
    <property type="component" value="Unassembled WGS sequence"/>
</dbReference>
<dbReference type="GO" id="GO:0000155">
    <property type="term" value="F:phosphorelay sensor kinase activity"/>
    <property type="evidence" value="ECO:0007669"/>
    <property type="project" value="InterPro"/>
</dbReference>
<dbReference type="GO" id="GO:0046983">
    <property type="term" value="F:protein dimerization activity"/>
    <property type="evidence" value="ECO:0007669"/>
    <property type="project" value="InterPro"/>
</dbReference>
<evidence type="ECO:0000313" key="12">
    <source>
        <dbReference type="Proteomes" id="UP000573327"/>
    </source>
</evidence>
<protein>
    <recommendedName>
        <fullName evidence="2">histidine kinase</fullName>
        <ecNumber evidence="2">2.7.13.3</ecNumber>
    </recommendedName>
</protein>
<dbReference type="Pfam" id="PF07730">
    <property type="entry name" value="HisKA_3"/>
    <property type="match status" value="1"/>
</dbReference>
<proteinExistence type="predicted"/>
<feature type="transmembrane region" description="Helical" evidence="9">
    <location>
        <begin position="153"/>
        <end position="172"/>
    </location>
</feature>
<comment type="caution">
    <text evidence="11">The sequence shown here is derived from an EMBL/GenBank/DDBJ whole genome shotgun (WGS) entry which is preliminary data.</text>
</comment>
<keyword evidence="5" id="KW-0547">Nucleotide-binding</keyword>
<dbReference type="PANTHER" id="PTHR24421:SF10">
    <property type="entry name" value="NITRATE_NITRITE SENSOR PROTEIN NARQ"/>
    <property type="match status" value="1"/>
</dbReference>
<dbReference type="InterPro" id="IPR011712">
    <property type="entry name" value="Sig_transdc_His_kin_sub3_dim/P"/>
</dbReference>
<accession>A0A7W7WFP3</accession>
<organism evidence="11 12">
    <name type="scientific">Kitasatospora gansuensis</name>
    <dbReference type="NCBI Taxonomy" id="258050"/>
    <lineage>
        <taxon>Bacteria</taxon>
        <taxon>Bacillati</taxon>
        <taxon>Actinomycetota</taxon>
        <taxon>Actinomycetes</taxon>
        <taxon>Kitasatosporales</taxon>
        <taxon>Streptomycetaceae</taxon>
        <taxon>Kitasatospora</taxon>
    </lineage>
</organism>
<feature type="domain" description="Histidine kinase/HSP90-like ATPase" evidence="10">
    <location>
        <begin position="316"/>
        <end position="406"/>
    </location>
</feature>
<keyword evidence="12" id="KW-1185">Reference proteome</keyword>
<dbReference type="AlphaFoldDB" id="A0A7W7WFP3"/>
<name>A0A7W7WFP3_9ACTN</name>
<evidence type="ECO:0000256" key="1">
    <source>
        <dbReference type="ARBA" id="ARBA00000085"/>
    </source>
</evidence>
<dbReference type="Gene3D" id="3.30.565.10">
    <property type="entry name" value="Histidine kinase-like ATPase, C-terminal domain"/>
    <property type="match status" value="1"/>
</dbReference>
<evidence type="ECO:0000256" key="8">
    <source>
        <dbReference type="ARBA" id="ARBA00023012"/>
    </source>
</evidence>
<dbReference type="Pfam" id="PF13796">
    <property type="entry name" value="Sensor"/>
    <property type="match status" value="1"/>
</dbReference>
<dbReference type="Gene3D" id="1.20.5.1930">
    <property type="match status" value="1"/>
</dbReference>
<evidence type="ECO:0000256" key="2">
    <source>
        <dbReference type="ARBA" id="ARBA00012438"/>
    </source>
</evidence>
<evidence type="ECO:0000256" key="9">
    <source>
        <dbReference type="SAM" id="Phobius"/>
    </source>
</evidence>
<dbReference type="PANTHER" id="PTHR24421">
    <property type="entry name" value="NITRATE/NITRITE SENSOR PROTEIN NARX-RELATED"/>
    <property type="match status" value="1"/>
</dbReference>
<keyword evidence="9" id="KW-1133">Transmembrane helix</keyword>
<dbReference type="Pfam" id="PF02518">
    <property type="entry name" value="HATPase_c"/>
    <property type="match status" value="1"/>
</dbReference>
<sequence length="406" mass="43033">MKLKAGARRATVHLVGGLLTAVPALAGYVLLPLVLLTMFGLPVLPAAVRPLRRLADVERRRAGQVLGRPVPGDYPPVEGDLMYRSSRLIRDAGTWRDISWMLVHGLLGTVVGTLVLGLCLSVAVALTVPLWWWAAPPGAIDMLGVPVTDWPRAIGLTAAQILLCTGLLYALAPIGMRLQARLAAALLSTSRADAGRRIEELTVSRAEALEAHGAELRRIERDLHDGTQAQLVAVALRLGLADRVFEQDPDASRKLFLDARTGVEEALTQLRTVIRGIHPPILSDRGLNGAIRSLAAGRPIPVALDLPDLPRRPPAAVEAAAYFVVAEALTNIARHSGATRAEVSLRQAGRSLRITVRDDGRGGADPQAGSGLAGVRRRVAALDGTTRIDSPVGAGTTLEVVLPCGS</sequence>
<comment type="catalytic activity">
    <reaction evidence="1">
        <text>ATP + protein L-histidine = ADP + protein N-phospho-L-histidine.</text>
        <dbReference type="EC" id="2.7.13.3"/>
    </reaction>
</comment>
<reference evidence="11 12" key="1">
    <citation type="submission" date="2020-08" db="EMBL/GenBank/DDBJ databases">
        <title>Sequencing the genomes of 1000 actinobacteria strains.</title>
        <authorList>
            <person name="Klenk H.-P."/>
        </authorList>
    </citation>
    <scope>NUCLEOTIDE SEQUENCE [LARGE SCALE GENOMIC DNA]</scope>
    <source>
        <strain evidence="11 12">DSM 44786</strain>
    </source>
</reference>
<keyword evidence="6 11" id="KW-0418">Kinase</keyword>
<dbReference type="SUPFAM" id="SSF55874">
    <property type="entry name" value="ATPase domain of HSP90 chaperone/DNA topoisomerase II/histidine kinase"/>
    <property type="match status" value="1"/>
</dbReference>
<keyword evidence="4" id="KW-0808">Transferase</keyword>
<evidence type="ECO:0000256" key="3">
    <source>
        <dbReference type="ARBA" id="ARBA00022553"/>
    </source>
</evidence>
<keyword evidence="3" id="KW-0597">Phosphoprotein</keyword>
<evidence type="ECO:0000256" key="5">
    <source>
        <dbReference type="ARBA" id="ARBA00022741"/>
    </source>
</evidence>
<evidence type="ECO:0000259" key="10">
    <source>
        <dbReference type="SMART" id="SM00387"/>
    </source>
</evidence>
<evidence type="ECO:0000313" key="11">
    <source>
        <dbReference type="EMBL" id="MBB4945163.1"/>
    </source>
</evidence>
<dbReference type="RefSeq" id="WP_184911497.1">
    <property type="nucleotide sequence ID" value="NZ_JACHJR010000001.1"/>
</dbReference>
<dbReference type="InterPro" id="IPR050482">
    <property type="entry name" value="Sensor_HK_TwoCompSys"/>
</dbReference>